<feature type="domain" description="EF-hand" evidence="18">
    <location>
        <begin position="2118"/>
        <end position="2153"/>
    </location>
</feature>
<proteinExistence type="inferred from homology"/>
<feature type="coiled-coil region" evidence="16">
    <location>
        <begin position="2258"/>
        <end position="2285"/>
    </location>
</feature>
<dbReference type="FunFam" id="3.40.50.300:FF:000044">
    <property type="entry name" value="Dynein heavy chain 5, axonemal"/>
    <property type="match status" value="1"/>
</dbReference>
<dbReference type="Gene3D" id="1.10.287.2620">
    <property type="match status" value="1"/>
</dbReference>
<dbReference type="FunFam" id="1.20.140.100:FF:000004">
    <property type="entry name" value="Dynein axonemal heavy chain 6"/>
    <property type="match status" value="1"/>
</dbReference>
<dbReference type="InterPro" id="IPR003593">
    <property type="entry name" value="AAA+_ATPase"/>
</dbReference>
<dbReference type="FunFam" id="3.40.50.300:FF:001328">
    <property type="entry name" value="Dynein heavy chain 6, axonemal"/>
    <property type="match status" value="1"/>
</dbReference>
<dbReference type="Gene3D" id="1.10.8.710">
    <property type="match status" value="1"/>
</dbReference>
<keyword evidence="10" id="KW-0243">Dynein</keyword>
<dbReference type="InterPro" id="IPR043160">
    <property type="entry name" value="Dynein_C_barrel"/>
</dbReference>
<keyword evidence="12" id="KW-0969">Cilium</keyword>
<keyword evidence="20" id="KW-1185">Reference proteome</keyword>
<dbReference type="InterPro" id="IPR042222">
    <property type="entry name" value="Dynein_2_N"/>
</dbReference>
<dbReference type="InterPro" id="IPR013602">
    <property type="entry name" value="Dynein_heavy_linker"/>
</dbReference>
<dbReference type="GO" id="GO:0003341">
    <property type="term" value="P:cilium movement"/>
    <property type="evidence" value="ECO:0007669"/>
    <property type="project" value="UniProtKB-ARBA"/>
</dbReference>
<reference evidence="19" key="2">
    <citation type="submission" date="2025-08" db="UniProtKB">
        <authorList>
            <consortium name="Ensembl"/>
        </authorList>
    </citation>
    <scope>IDENTIFICATION</scope>
</reference>
<evidence type="ECO:0000256" key="8">
    <source>
        <dbReference type="ARBA" id="ARBA00022837"/>
    </source>
</evidence>
<dbReference type="InterPro" id="IPR026983">
    <property type="entry name" value="DHC"/>
</dbReference>
<dbReference type="Pfam" id="PF12775">
    <property type="entry name" value="AAA_7"/>
    <property type="match status" value="1"/>
</dbReference>
<dbReference type="InterPro" id="IPR043157">
    <property type="entry name" value="Dynein_AAA1S"/>
</dbReference>
<evidence type="ECO:0000256" key="10">
    <source>
        <dbReference type="ARBA" id="ARBA00023017"/>
    </source>
</evidence>
<dbReference type="GO" id="GO:0045505">
    <property type="term" value="F:dynein intermediate chain binding"/>
    <property type="evidence" value="ECO:0007669"/>
    <property type="project" value="InterPro"/>
</dbReference>
<evidence type="ECO:0000256" key="6">
    <source>
        <dbReference type="ARBA" id="ARBA00022737"/>
    </source>
</evidence>
<evidence type="ECO:0000256" key="5">
    <source>
        <dbReference type="ARBA" id="ARBA00022723"/>
    </source>
</evidence>
<dbReference type="GO" id="GO:0005524">
    <property type="term" value="F:ATP binding"/>
    <property type="evidence" value="ECO:0007669"/>
    <property type="project" value="UniProtKB-KW"/>
</dbReference>
<evidence type="ECO:0000256" key="11">
    <source>
        <dbReference type="ARBA" id="ARBA00023054"/>
    </source>
</evidence>
<organism evidence="19 20">
    <name type="scientific">Anabas testudineus</name>
    <name type="common">Climbing perch</name>
    <name type="synonym">Anthias testudineus</name>
    <dbReference type="NCBI Taxonomy" id="64144"/>
    <lineage>
        <taxon>Eukaryota</taxon>
        <taxon>Metazoa</taxon>
        <taxon>Chordata</taxon>
        <taxon>Craniata</taxon>
        <taxon>Vertebrata</taxon>
        <taxon>Euteleostomi</taxon>
        <taxon>Actinopterygii</taxon>
        <taxon>Neopterygii</taxon>
        <taxon>Teleostei</taxon>
        <taxon>Neoteleostei</taxon>
        <taxon>Acanthomorphata</taxon>
        <taxon>Anabantaria</taxon>
        <taxon>Anabantiformes</taxon>
        <taxon>Anabantoidei</taxon>
        <taxon>Anabantidae</taxon>
        <taxon>Anabas</taxon>
    </lineage>
</organism>
<dbReference type="PROSITE" id="PS50222">
    <property type="entry name" value="EF_HAND_2"/>
    <property type="match status" value="1"/>
</dbReference>
<dbReference type="Gene3D" id="1.20.140.100">
    <property type="entry name" value="Dynein heavy chain, N-terminal domain 2"/>
    <property type="match status" value="1"/>
</dbReference>
<dbReference type="InterPro" id="IPR042219">
    <property type="entry name" value="AAA_lid_11_sf"/>
</dbReference>
<dbReference type="PANTHER" id="PTHR22878">
    <property type="entry name" value="DYNEIN HEAVY CHAIN 6, AXONEMAL-LIKE-RELATED"/>
    <property type="match status" value="1"/>
</dbReference>
<dbReference type="FunFam" id="3.40.50.300:FF:000362">
    <property type="entry name" value="Dynein, axonemal, heavy chain 6"/>
    <property type="match status" value="1"/>
</dbReference>
<dbReference type="InterPro" id="IPR018247">
    <property type="entry name" value="EF_Hand_1_Ca_BS"/>
</dbReference>
<evidence type="ECO:0000256" key="1">
    <source>
        <dbReference type="ARBA" id="ARBA00004430"/>
    </source>
</evidence>
<dbReference type="GO" id="GO:0005874">
    <property type="term" value="C:microtubule"/>
    <property type="evidence" value="ECO:0007669"/>
    <property type="project" value="UniProtKB-KW"/>
</dbReference>
<dbReference type="GO" id="GO:0005509">
    <property type="term" value="F:calcium ion binding"/>
    <property type="evidence" value="ECO:0007669"/>
    <property type="project" value="InterPro"/>
</dbReference>
<dbReference type="InterPro" id="IPR042228">
    <property type="entry name" value="Dynein_linker_3"/>
</dbReference>
<keyword evidence="14" id="KW-0206">Cytoskeleton</keyword>
<dbReference type="InterPro" id="IPR041228">
    <property type="entry name" value="Dynein_C"/>
</dbReference>
<keyword evidence="9" id="KW-0067">ATP-binding</keyword>
<dbReference type="InterPro" id="IPR027417">
    <property type="entry name" value="P-loop_NTPase"/>
</dbReference>
<reference evidence="19" key="1">
    <citation type="submission" date="2021-04" db="EMBL/GenBank/DDBJ databases">
        <authorList>
            <consortium name="Wellcome Sanger Institute Data Sharing"/>
        </authorList>
    </citation>
    <scope>NUCLEOTIDE SEQUENCE [LARGE SCALE GENOMIC DNA]</scope>
</reference>
<dbReference type="FunFam" id="1.10.8.710:FF:000004">
    <property type="entry name" value="Dynein axonemal heavy chain 6"/>
    <property type="match status" value="1"/>
</dbReference>
<dbReference type="Proteomes" id="UP000265040">
    <property type="component" value="Chromosome 21"/>
</dbReference>
<dbReference type="Pfam" id="PF03028">
    <property type="entry name" value="Dynein_heavy"/>
    <property type="match status" value="1"/>
</dbReference>
<dbReference type="GeneTree" id="ENSGT00940000155282"/>
<keyword evidence="3" id="KW-0963">Cytoplasm</keyword>
<dbReference type="Gene3D" id="1.20.58.1120">
    <property type="match status" value="1"/>
</dbReference>
<dbReference type="Gene3D" id="1.20.1270.280">
    <property type="match status" value="1"/>
</dbReference>
<dbReference type="GO" id="GO:0005930">
    <property type="term" value="C:axoneme"/>
    <property type="evidence" value="ECO:0007669"/>
    <property type="project" value="UniProtKB-SubCell"/>
</dbReference>
<evidence type="ECO:0000256" key="4">
    <source>
        <dbReference type="ARBA" id="ARBA00022701"/>
    </source>
</evidence>
<evidence type="ECO:0000256" key="15">
    <source>
        <dbReference type="ARBA" id="ARBA00023273"/>
    </source>
</evidence>
<dbReference type="Pfam" id="PF12774">
    <property type="entry name" value="AAA_6"/>
    <property type="match status" value="1"/>
</dbReference>
<dbReference type="Gene3D" id="3.20.180.20">
    <property type="entry name" value="Dynein heavy chain, N-terminal domain 2"/>
    <property type="match status" value="1"/>
</dbReference>
<dbReference type="InterPro" id="IPR024317">
    <property type="entry name" value="Dynein_heavy_chain_D4_dom"/>
</dbReference>
<name>A0A7N6BC59_ANATE</name>
<evidence type="ECO:0000256" key="14">
    <source>
        <dbReference type="ARBA" id="ARBA00023212"/>
    </source>
</evidence>
<dbReference type="GO" id="GO:0030286">
    <property type="term" value="C:dynein complex"/>
    <property type="evidence" value="ECO:0007669"/>
    <property type="project" value="UniProtKB-KW"/>
</dbReference>
<keyword evidence="8" id="KW-0106">Calcium</keyword>
<keyword evidence="5" id="KW-0479">Metal-binding</keyword>
<dbReference type="Gene3D" id="1.10.8.720">
    <property type="entry name" value="Region D6 of dynein motor"/>
    <property type="match status" value="1"/>
</dbReference>
<dbReference type="InterPro" id="IPR041658">
    <property type="entry name" value="AAA_lid_11"/>
</dbReference>
<dbReference type="InterPro" id="IPR004273">
    <property type="entry name" value="Dynein_heavy_D6_P-loop"/>
</dbReference>
<keyword evidence="4" id="KW-0493">Microtubule</keyword>
<dbReference type="GO" id="GO:0008569">
    <property type="term" value="F:minus-end-directed microtubule motor activity"/>
    <property type="evidence" value="ECO:0007669"/>
    <property type="project" value="InterPro"/>
</dbReference>
<evidence type="ECO:0000256" key="2">
    <source>
        <dbReference type="ARBA" id="ARBA00008887"/>
    </source>
</evidence>
<evidence type="ECO:0000256" key="9">
    <source>
        <dbReference type="ARBA" id="ARBA00022840"/>
    </source>
</evidence>
<dbReference type="GO" id="GO:0051959">
    <property type="term" value="F:dynein light intermediate chain binding"/>
    <property type="evidence" value="ECO:0007669"/>
    <property type="project" value="InterPro"/>
</dbReference>
<evidence type="ECO:0000256" key="16">
    <source>
        <dbReference type="SAM" id="Coils"/>
    </source>
</evidence>
<dbReference type="FunFam" id="1.10.8.720:FF:000001">
    <property type="entry name" value="dynein heavy chain 7, axonemal"/>
    <property type="match status" value="1"/>
</dbReference>
<evidence type="ECO:0000256" key="7">
    <source>
        <dbReference type="ARBA" id="ARBA00022741"/>
    </source>
</evidence>
<evidence type="ECO:0000256" key="3">
    <source>
        <dbReference type="ARBA" id="ARBA00022490"/>
    </source>
</evidence>
<dbReference type="PANTHER" id="PTHR22878:SF66">
    <property type="entry name" value="DYNEIN AXONEMAL HEAVY CHAIN 7"/>
    <property type="match status" value="1"/>
</dbReference>
<dbReference type="Gene3D" id="3.40.50.300">
    <property type="entry name" value="P-loop containing nucleotide triphosphate hydrolases"/>
    <property type="match status" value="4"/>
</dbReference>
<dbReference type="SUPFAM" id="SSF47473">
    <property type="entry name" value="EF-hand"/>
    <property type="match status" value="1"/>
</dbReference>
<sequence>MSLARKKTKFIESEPLFLLNSPQVPRKQPWMETKPFSPYPSLKQTSQRTVAAEKRDVLSDGAGSRPIKSNGRSQTLIQNRKAVQIPGTSKHRSSTRTKLSEKNRNLRETLVRFICQHQDGSSPPCGSYQITAKDDSEMRYNYYIQNGIDLENVSPLEDLWLENILTTVPYHLQSLSTTLELLVDEIKEDYLLSVKAAILKYTFRESRESDEDKVKDLPPHRLELEVLPKPWNKDFVHARKRMREKLHSINPTMLQLLYLWQISYKNLRLIDVEEFHSRQEAMELSVFQKIVTKHVDNARGILLRSWIPEIQNIYYQGCRQKLVPAFSNMAKLLSFYNCVAVLMTSQLQNLAIDSMRDYTNLISQDPQSERAYEQPGFVLHLILEDRDIKFEPDFKHYEEALLNVYEVMLRSISMVPRVETKLYPEWPGSQFGNFLKPIILPQILEAQMEEVRKVFWAECVRPKEYIHEFNKYSALVSRQAEEDVEQFLSEQHSFQDMMAEVVHYQQLADQIQYTSCKVLRLGMFEVQSHKLIRSLIERAEELQQKLVTRMLHCHQEINKKLCEEFEKIAEQALSTPPDTQKLMEFKAYMNKVETAEMPLLEQRLADSNTQLCFLMDFVTLSPLDMKLNAKTIQWFKRMPSIFKEQRRIISEKTEQYQSALKLCRERFVEELKSYNLQVEEFITFGELADLSKYLKKAQALNAKLVSAMGKINDFNLEEEAYGWTVSQYPQLKKIMEKLTPFLRLYETVTDFMNQYEQWLHGPLSGVNPDKVEGDVGNYWRTLYKLEKAFAEVPKVLNIATTIKAKVEDFKEHIPMVQVLCNPGLRDRHWDAMSKVTGVFMQPADEQACVAQFLSMDLEQHLSSFEGISEAASKEHSLEKAMEKMASEWGDKEFSLLAYRETGTFILSSVEEVQMLLDDHIMKTQTMRGSPFIKPFEVEIREWEGRLLLLQEILDEWLKVQSTWLYLEPIFSSPDIMTQMPEEGRRFTAVDKTFRDTMRQVSLDKHVLAVISINKMLEKLKESNELLEMILKGLNNYLEKKRLYFPRFFFLSNEELLEILSETKDPTRVQPHLKKCFEGIGSVVFTAVLDITHMKSSEGEVVQLLDIISTSKARGQVEKWLLELENGMTASLHKVIGEAIQAYPNEMRINWVRAWPGQTVLCVSQVYWTKYIHEAISYQLNIELGYDLFHSITQNRVTLGALVVLDVHARDVLATLVQKGISDENDFEWLSQLRYYWVMINAGLPYGYEYLGNTPRLVITPLTDRCYRTLFGALHLHLGGAPEGPAGTGKTETTKDLAKAVAKQCVVFNCSDGLDYIALGKFFKGLLSCGAWACFDEFNRIDLEVLSVVAQQILTIQRGIAAHSEMLMFEGTELRLDPSCAVFITMNPGYAGRSELPDNLKALFRTVAMMVPDYAMIAEIVLYSCGFVTARPLSVKIVATYRLCSEQLSSQHHYDYGMRAVKSVLTAAGNLKLTFPEENEDTLMLRSIIDVNLPKFLAHDLKLFEGITSDLFPGVTLPKRDYRILLEAIEENCSRMNLQVTDFFAEKILQIFEMMIVRHGFMLVGEPFGGKTSNNSNMLTLTGLMDENQVLITVINPKSITMGQLYGQFDPVSHEWSDGILAVSYRAFAASQTPERKWLIFDGPVDAVWIENMNTVLDDNKKLCLMSGEIIQMSPQMSLIFEPMDLEVASPATVSRCGMIYMEPHMLGWRPLMLSWLNTMPTTVSASHKDLISALFDRILPACLQLVRKATKVLNHPQENLLISLGASCDDSGRVKFDAVVREVLSGPLTEKTQACHGILGPGRWELWTDRLKTAPPISKDMQFNEIIVPTENTIRYTALMELLVTHQKPTIFIGPTGTGKSVYITDFLLNQLQKDVYSPLFINFSAQTTAAQTQNIIMSKLDKRRKGVFGPPLGKKMVVFVDDVNMPAREVYGAQPPVELLRQWLDHWNWYDLKDCSMINLVDIQVICAMGPPGGGRNPITPRYLRHFNMVTINDFDEKTMYTIFSRITDWHFTIRFAFPKPFAALTSQIVSSTMSVYQEATKNLLPTPTKSHYLFNLRDVSRVIQGVCLSRPETAEEPSVIKRLWVHEVLRVYYDRLVHDTDRSWLVSHLQVVSQSHLKENFHQLFQHLDQDQDGIVTEDDLRSLMFCDFHDPKGEDRSYREVNNLDQLRQVVESHLEEFNNISKAPMNLVLFRFAIEHVCRISRILKQPSGHALLVGVGGSGRQSLTRLAAYMAEAELFQVEISKTYGTAEWHDDLKLIMRKSTQVQDKLAKLQETLEILRDHFTYTLYVNVCRSLFEKDKLLFSFCLSVNLLMHNKLVDEGEWRFLLTGGVGLDNPYSNPCTWLAKKSWDEICRLDEMEHFKGLRQDMAHLRNEWKKVYDSPNPHQTFFPGEWQQKLSQFQKMLVIRCLRPDKIIPMVQEFVSDSLGRPFIEAPPFNLSEAFFDSHCCAPLIFILSPGSDPMAALLKFGDEKGFTGNKLTSLSLGQGQGPIAMRMIETGIKEGTWVVLQNCHLATSWMSTLERVCEELNPDTTHPDFRLWLTSYPSSTFPVAVLQNGVKMTNEAPKGLRSNIARSFLMDPISDPEFFGSCTKTAVFKKLLYGLCFFHALIQERRKFGPLGWNIPYEFNETDLRISVQQLHMFLEQYQEVPFDALRYMTGECNYGGRVTDDWDRRTLRTILSIFYTSKIIEDPDYKFDSSGLYYAPAEGDYNSYIEYTKSLPLNPSPEIFGMNANADITKDQAETQLLFDSILLTQVLITDILNKLPRDFDLEAAMRRFPTSYNQSMNTVLVQEMGRFNNLLCTIRDSCVNIQKAIKGLVVMSAELEEVVTSILKGRIPSMWMKKSYPSLKPLGSYVNDFLERLKFLQEWYDQGTPAVFWISGFFFTQAFLTGSQQNFARKHTTPIDLLGFDFEVLDDIQYKRPPDDGVYVRGLFLDGARWDRKSKRLAESYPKVLHDPMPVMWLKPAKRRDIPQRMCYVAPVYKTSERRGTLSTTGHSTNYVIAMSLNSDVPAEHWIRRGVALLCQLSF</sequence>
<dbReference type="Pfam" id="PF12780">
    <property type="entry name" value="AAA_8"/>
    <property type="match status" value="1"/>
</dbReference>
<reference evidence="19" key="3">
    <citation type="submission" date="2025-09" db="UniProtKB">
        <authorList>
            <consortium name="Ensembl"/>
        </authorList>
    </citation>
    <scope>IDENTIFICATION</scope>
</reference>
<comment type="subcellular location">
    <subcellularLocation>
        <location evidence="1">Cytoplasm</location>
        <location evidence="1">Cytoskeleton</location>
        <location evidence="1">Cilium axoneme</location>
    </subcellularLocation>
</comment>
<keyword evidence="7" id="KW-0547">Nucleotide-binding</keyword>
<dbReference type="InterPro" id="IPR002048">
    <property type="entry name" value="EF_hand_dom"/>
</dbReference>
<evidence type="ECO:0000256" key="13">
    <source>
        <dbReference type="ARBA" id="ARBA00023175"/>
    </source>
</evidence>
<evidence type="ECO:0000259" key="18">
    <source>
        <dbReference type="PROSITE" id="PS50222"/>
    </source>
</evidence>
<keyword evidence="15" id="KW-0966">Cell projection</keyword>
<dbReference type="SUPFAM" id="SSF52540">
    <property type="entry name" value="P-loop containing nucleoside triphosphate hydrolases"/>
    <property type="match status" value="4"/>
</dbReference>
<evidence type="ECO:0000256" key="12">
    <source>
        <dbReference type="ARBA" id="ARBA00023069"/>
    </source>
</evidence>
<keyword evidence="11 16" id="KW-0175">Coiled coil</keyword>
<protein>
    <recommendedName>
        <fullName evidence="18">EF-hand domain-containing protein</fullName>
    </recommendedName>
</protein>
<dbReference type="InterPro" id="IPR035699">
    <property type="entry name" value="AAA_6"/>
</dbReference>
<dbReference type="Pfam" id="PF17857">
    <property type="entry name" value="AAA_lid_1"/>
    <property type="match status" value="1"/>
</dbReference>
<evidence type="ECO:0000256" key="17">
    <source>
        <dbReference type="SAM" id="MobiDB-lite"/>
    </source>
</evidence>
<dbReference type="Ensembl" id="ENSATET00000037295.2">
    <property type="protein sequence ID" value="ENSATEP00000060304.2"/>
    <property type="gene ID" value="ENSATEG00000010502.3"/>
</dbReference>
<dbReference type="Pfam" id="PF18198">
    <property type="entry name" value="AAA_lid_11"/>
    <property type="match status" value="1"/>
</dbReference>
<dbReference type="FunFam" id="3.10.490.20:FF:000001">
    <property type="entry name" value="dynein heavy chain 7, axonemal"/>
    <property type="match status" value="1"/>
</dbReference>
<dbReference type="PROSITE" id="PS00018">
    <property type="entry name" value="EF_HAND_1"/>
    <property type="match status" value="1"/>
</dbReference>
<dbReference type="Gene3D" id="3.10.490.20">
    <property type="match status" value="1"/>
</dbReference>
<dbReference type="Pfam" id="PF18199">
    <property type="entry name" value="Dynein_C"/>
    <property type="match status" value="1"/>
</dbReference>
<dbReference type="FunFam" id="1.10.287.2620:FF:000002">
    <property type="entry name" value="Dynein heavy chain 2, axonemal"/>
    <property type="match status" value="1"/>
</dbReference>
<keyword evidence="13" id="KW-0505">Motor protein</keyword>
<dbReference type="SMART" id="SM00382">
    <property type="entry name" value="AAA"/>
    <property type="match status" value="2"/>
</dbReference>
<keyword evidence="6" id="KW-0677">Repeat</keyword>
<dbReference type="FunFam" id="1.20.920.30:FF:000002">
    <property type="entry name" value="Dynein axonemal heavy chain 3"/>
    <property type="match status" value="1"/>
</dbReference>
<gene>
    <name evidence="19" type="primary">DNAH7</name>
</gene>
<feature type="region of interest" description="Disordered" evidence="17">
    <location>
        <begin position="15"/>
        <end position="100"/>
    </location>
</feature>
<dbReference type="Pfam" id="PF08393">
    <property type="entry name" value="DHC_N2"/>
    <property type="match status" value="1"/>
</dbReference>
<dbReference type="InterPro" id="IPR041589">
    <property type="entry name" value="DNAH3_AAA_lid_1"/>
</dbReference>
<dbReference type="Gene3D" id="1.20.920.30">
    <property type="match status" value="1"/>
</dbReference>
<comment type="similarity">
    <text evidence="2">Belongs to the dynein heavy chain family.</text>
</comment>
<evidence type="ECO:0000313" key="20">
    <source>
        <dbReference type="Proteomes" id="UP000265040"/>
    </source>
</evidence>
<evidence type="ECO:0000313" key="19">
    <source>
        <dbReference type="Ensembl" id="ENSATEP00000060304.2"/>
    </source>
</evidence>
<dbReference type="InterPro" id="IPR011992">
    <property type="entry name" value="EF-hand-dom_pair"/>
</dbReference>
<accession>A0A7N6BC59</accession>
<dbReference type="FunFam" id="1.20.1270.280:FF:000001">
    <property type="entry name" value="dynein heavy chain 7, axonemal"/>
    <property type="match status" value="1"/>
</dbReference>
<dbReference type="FunFam" id="3.20.180.20:FF:000003">
    <property type="entry name" value="Dynein heavy chain 12, axonemal"/>
    <property type="match status" value="1"/>
</dbReference>